<dbReference type="Gene3D" id="3.40.50.12780">
    <property type="entry name" value="N-terminal domain of ligase-like"/>
    <property type="match status" value="1"/>
</dbReference>
<dbReference type="InterPro" id="IPR042099">
    <property type="entry name" value="ANL_N_sf"/>
</dbReference>
<keyword evidence="1" id="KW-0596">Phosphopantetheine</keyword>
<name>A0A318ZBZ7_ASPNB</name>
<dbReference type="Pfam" id="PF00501">
    <property type="entry name" value="AMP-binding"/>
    <property type="match status" value="2"/>
</dbReference>
<keyword evidence="5" id="KW-1185">Reference proteome</keyword>
<keyword evidence="2" id="KW-0597">Phosphoprotein</keyword>
<evidence type="ECO:0000313" key="5">
    <source>
        <dbReference type="Proteomes" id="UP000247647"/>
    </source>
</evidence>
<sequence>MVCYTMMERVLEQHAQEHSDTMAVLDGPQALTYGQLLARATCLADSLQLKDKVEAEEPVGILLNPGLGQVVAQVAVHLVGATCVPLEPNQPPKRICELLRDVAVRRVIIEDFSTNRYQGFDLYPMEHLEPALFRHHSHLIQTSSILHLAMKNNMTPLSHTDRVTAFNNPGFDLSLFEMWATLIARRTIVVLPKGVATDPSRLPAFLTDTRASVMIIPTALFNIIASTAPNAFRALRHVVTAGEAANPRALRFVLEKEPPENLWNGYGPTEGTTLTTMYRVTLPDCLEDRISIGQPIGNACLSARR</sequence>
<dbReference type="OrthoDB" id="4510388at2759"/>
<feature type="domain" description="AMP-dependent synthetase/ligase" evidence="3">
    <location>
        <begin position="11"/>
        <end position="111"/>
    </location>
</feature>
<organism evidence="4 5">
    <name type="scientific">Aspergillus neoniger (strain CBS 115656)</name>
    <dbReference type="NCBI Taxonomy" id="1448310"/>
    <lineage>
        <taxon>Eukaryota</taxon>
        <taxon>Fungi</taxon>
        <taxon>Dikarya</taxon>
        <taxon>Ascomycota</taxon>
        <taxon>Pezizomycotina</taxon>
        <taxon>Eurotiomycetes</taxon>
        <taxon>Eurotiomycetidae</taxon>
        <taxon>Eurotiales</taxon>
        <taxon>Aspergillaceae</taxon>
        <taxon>Aspergillus</taxon>
        <taxon>Aspergillus subgen. Circumdati</taxon>
    </lineage>
</organism>
<accession>A0A318ZBZ7</accession>
<dbReference type="RefSeq" id="XP_025483276.1">
    <property type="nucleotide sequence ID" value="XM_025628703.1"/>
</dbReference>
<dbReference type="PANTHER" id="PTHR44845">
    <property type="entry name" value="CARRIER DOMAIN-CONTAINING PROTEIN"/>
    <property type="match status" value="1"/>
</dbReference>
<dbReference type="AlphaFoldDB" id="A0A318ZBZ7"/>
<reference evidence="4" key="1">
    <citation type="submission" date="2016-12" db="EMBL/GenBank/DDBJ databases">
        <title>The genomes of Aspergillus section Nigri reveals drivers in fungal speciation.</title>
        <authorList>
            <consortium name="DOE Joint Genome Institute"/>
            <person name="Vesth T.C."/>
            <person name="Nybo J."/>
            <person name="Theobald S."/>
            <person name="Brandl J."/>
            <person name="Frisvad J.C."/>
            <person name="Nielsen K.F."/>
            <person name="Lyhne E.K."/>
            <person name="Kogle M.E."/>
            <person name="Kuo A."/>
            <person name="Riley R."/>
            <person name="Clum A."/>
            <person name="Nolan M."/>
            <person name="Lipzen A."/>
            <person name="Salamov A."/>
            <person name="Henrissat B."/>
            <person name="Wiebenga A."/>
            <person name="De Vries R.P."/>
            <person name="Grigoriev I.V."/>
            <person name="Mortensen U.H."/>
            <person name="Andersen M.R."/>
            <person name="Baker S.E."/>
        </authorList>
    </citation>
    <scope>NUCLEOTIDE SEQUENCE [LARGE SCALE GENOMIC DNA]</scope>
    <source>
        <strain evidence="4">CBS 115656</strain>
    </source>
</reference>
<dbReference type="Gene3D" id="3.40.50.980">
    <property type="match status" value="1"/>
</dbReference>
<evidence type="ECO:0000256" key="2">
    <source>
        <dbReference type="ARBA" id="ARBA00022553"/>
    </source>
</evidence>
<evidence type="ECO:0000259" key="3">
    <source>
        <dbReference type="Pfam" id="PF00501"/>
    </source>
</evidence>
<evidence type="ECO:0000313" key="4">
    <source>
        <dbReference type="EMBL" id="PYH37798.1"/>
    </source>
</evidence>
<feature type="domain" description="AMP-dependent synthetase/ligase" evidence="3">
    <location>
        <begin position="142"/>
        <end position="298"/>
    </location>
</feature>
<dbReference type="GeneID" id="37131159"/>
<dbReference type="EMBL" id="KZ821449">
    <property type="protein sequence ID" value="PYH37798.1"/>
    <property type="molecule type" value="Genomic_DNA"/>
</dbReference>
<proteinExistence type="predicted"/>
<dbReference type="InterPro" id="IPR000873">
    <property type="entry name" value="AMP-dep_synth/lig_dom"/>
</dbReference>
<dbReference type="PANTHER" id="PTHR44845:SF6">
    <property type="entry name" value="BETA-ALANINE-ACTIVATING ENZYME"/>
    <property type="match status" value="1"/>
</dbReference>
<protein>
    <submittedName>
        <fullName evidence="4">Acetyl-CoA synthetase-like protein</fullName>
    </submittedName>
</protein>
<dbReference type="SUPFAM" id="SSF56801">
    <property type="entry name" value="Acetyl-CoA synthetase-like"/>
    <property type="match status" value="1"/>
</dbReference>
<dbReference type="Proteomes" id="UP000247647">
    <property type="component" value="Unassembled WGS sequence"/>
</dbReference>
<evidence type="ECO:0000256" key="1">
    <source>
        <dbReference type="ARBA" id="ARBA00022450"/>
    </source>
</evidence>
<gene>
    <name evidence="4" type="ORF">BO87DRAFT_456137</name>
</gene>